<keyword evidence="3 5" id="KW-0125">Carotenoid biosynthesis</keyword>
<dbReference type="EMBL" id="DTKL01000020">
    <property type="protein sequence ID" value="HGY93880.1"/>
    <property type="molecule type" value="Genomic_DNA"/>
</dbReference>
<organism evidence="7">
    <name type="scientific">Acidobacterium capsulatum</name>
    <dbReference type="NCBI Taxonomy" id="33075"/>
    <lineage>
        <taxon>Bacteria</taxon>
        <taxon>Pseudomonadati</taxon>
        <taxon>Acidobacteriota</taxon>
        <taxon>Terriglobia</taxon>
        <taxon>Terriglobales</taxon>
        <taxon>Acidobacteriaceae</taxon>
        <taxon>Acidobacterium</taxon>
    </lineage>
</organism>
<dbReference type="InterPro" id="IPR002937">
    <property type="entry name" value="Amino_oxidase"/>
</dbReference>
<dbReference type="Gene3D" id="3.50.50.60">
    <property type="entry name" value="FAD/NAD(P)-binding domain"/>
    <property type="match status" value="2"/>
</dbReference>
<feature type="domain" description="Amine oxidase" evidence="6">
    <location>
        <begin position="43"/>
        <end position="517"/>
    </location>
</feature>
<comment type="pathway">
    <text evidence="1 5">Carotenoid biosynthesis.</text>
</comment>
<evidence type="ECO:0000256" key="3">
    <source>
        <dbReference type="ARBA" id="ARBA00022746"/>
    </source>
</evidence>
<evidence type="ECO:0000256" key="1">
    <source>
        <dbReference type="ARBA" id="ARBA00004829"/>
    </source>
</evidence>
<dbReference type="InterPro" id="IPR014105">
    <property type="entry name" value="Carotenoid/retinoid_OxRdtase"/>
</dbReference>
<keyword evidence="4 5" id="KW-0560">Oxidoreductase</keyword>
<comment type="similarity">
    <text evidence="2 5">Belongs to the carotenoid/retinoid oxidoreductase family.</text>
</comment>
<protein>
    <submittedName>
        <fullName evidence="7">Phytoene desaturase</fullName>
    </submittedName>
</protein>
<dbReference type="SUPFAM" id="SSF51905">
    <property type="entry name" value="FAD/NAD(P)-binding domain"/>
    <property type="match status" value="1"/>
</dbReference>
<comment type="caution">
    <text evidence="7">The sequence shown here is derived from an EMBL/GenBank/DDBJ whole genome shotgun (WGS) entry which is preliminary data.</text>
</comment>
<sequence>MDANTCLCKAEESVIRAYERPERDQDFSMKRTSHVVIVGAGPGGLAAAILLAKSGVEVTVVEKRPSVGGRTSTIHADGFRFDTGPTFFLYPRILREIFAAAGRNLDDEVEMKRLDPQYRLVFGSGGELLATPDIEKMEKAIAALSPKDAVRFRDFLTENREKLERFIPCLESPFESWKDLARPGMLKLLPLLRPWRSLDDDLRSFFSDERIRLGFSFQSKYLGMSPFSCPSLFSILSFLEYEHGVFHPMGGCGAVTEAMARVAQDLGAKILLDEPVEEILFENKKAVGLRTATRRLRADAVVVNAEFAEAMRRMVPNKLRRKWTDERIESKRYSCSTFMMYLGIEGRYDHAAHHTIYLSEDYRQNLQDIEKLHQLSDDPSFYVQNACITDSTLAPEGMSTLYVLLPVTHEHPNVDWKKEEPRFRELALKQLARIGINDVEKRIRVERRHTPQTWSSEFALHRGATFSMAHSLDQMLHLRPHNRFEDLDSVYLVGGGTHPGSGLPVIFESARITSRLLLEDLKVEPQWEAVPSLRQNTVAEAYS</sequence>
<dbReference type="NCBIfam" id="TIGR02734">
    <property type="entry name" value="crtI_fam"/>
    <property type="match status" value="1"/>
</dbReference>
<evidence type="ECO:0000256" key="5">
    <source>
        <dbReference type="RuleBase" id="RU362075"/>
    </source>
</evidence>
<name>A0A7V4XS37_9BACT</name>
<dbReference type="PANTHER" id="PTHR43734">
    <property type="entry name" value="PHYTOENE DESATURASE"/>
    <property type="match status" value="1"/>
</dbReference>
<evidence type="ECO:0000256" key="4">
    <source>
        <dbReference type="ARBA" id="ARBA00023002"/>
    </source>
</evidence>
<evidence type="ECO:0000313" key="7">
    <source>
        <dbReference type="EMBL" id="HGY93880.1"/>
    </source>
</evidence>
<evidence type="ECO:0000256" key="2">
    <source>
        <dbReference type="ARBA" id="ARBA00006046"/>
    </source>
</evidence>
<dbReference type="GO" id="GO:0016491">
    <property type="term" value="F:oxidoreductase activity"/>
    <property type="evidence" value="ECO:0007669"/>
    <property type="project" value="UniProtKB-KW"/>
</dbReference>
<dbReference type="AlphaFoldDB" id="A0A7V4XS37"/>
<proteinExistence type="inferred from homology"/>
<evidence type="ECO:0000259" key="6">
    <source>
        <dbReference type="Pfam" id="PF01593"/>
    </source>
</evidence>
<dbReference type="PANTHER" id="PTHR43734:SF1">
    <property type="entry name" value="PHYTOENE DESATURASE"/>
    <property type="match status" value="1"/>
</dbReference>
<dbReference type="InterPro" id="IPR036188">
    <property type="entry name" value="FAD/NAD-bd_sf"/>
</dbReference>
<gene>
    <name evidence="7" type="primary">crtI</name>
    <name evidence="7" type="ORF">ENW50_04210</name>
</gene>
<dbReference type="Pfam" id="PF01593">
    <property type="entry name" value="Amino_oxidase"/>
    <property type="match status" value="1"/>
</dbReference>
<accession>A0A7V4XS37</accession>
<dbReference type="GO" id="GO:0016117">
    <property type="term" value="P:carotenoid biosynthetic process"/>
    <property type="evidence" value="ECO:0007669"/>
    <property type="project" value="UniProtKB-KW"/>
</dbReference>
<dbReference type="PRINTS" id="PR00419">
    <property type="entry name" value="ADXRDTASE"/>
</dbReference>
<reference evidence="7" key="1">
    <citation type="journal article" date="2020" name="mSystems">
        <title>Genome- and Community-Level Interaction Insights into Carbon Utilization and Element Cycling Functions of Hydrothermarchaeota in Hydrothermal Sediment.</title>
        <authorList>
            <person name="Zhou Z."/>
            <person name="Liu Y."/>
            <person name="Xu W."/>
            <person name="Pan J."/>
            <person name="Luo Z.H."/>
            <person name="Li M."/>
        </authorList>
    </citation>
    <scope>NUCLEOTIDE SEQUENCE [LARGE SCALE GENOMIC DNA]</scope>
    <source>
        <strain evidence="7">SpSt-855</strain>
    </source>
</reference>